<dbReference type="Gene3D" id="3.40.50.280">
    <property type="entry name" value="Cobalamin-binding domain"/>
    <property type="match status" value="1"/>
</dbReference>
<evidence type="ECO:0000256" key="1">
    <source>
        <dbReference type="ARBA" id="ARBA00023125"/>
    </source>
</evidence>
<dbReference type="Proteomes" id="UP001183176">
    <property type="component" value="Unassembled WGS sequence"/>
</dbReference>
<dbReference type="InterPro" id="IPR036594">
    <property type="entry name" value="Meth_synthase_dom"/>
</dbReference>
<evidence type="ECO:0000259" key="3">
    <source>
        <dbReference type="PROSITE" id="PS50937"/>
    </source>
</evidence>
<accession>A0ABU2JBQ0</accession>
<reference evidence="5" key="1">
    <citation type="submission" date="2023-07" db="EMBL/GenBank/DDBJ databases">
        <title>30 novel species of actinomycetes from the DSMZ collection.</title>
        <authorList>
            <person name="Nouioui I."/>
        </authorList>
    </citation>
    <scope>NUCLEOTIDE SEQUENCE [LARGE SCALE GENOMIC DNA]</scope>
    <source>
        <strain evidence="5">DSM 44399</strain>
    </source>
</reference>
<feature type="region of interest" description="Disordered" evidence="2">
    <location>
        <begin position="80"/>
        <end position="134"/>
    </location>
</feature>
<protein>
    <submittedName>
        <fullName evidence="4">MerR family transcriptional regulator</fullName>
    </submittedName>
</protein>
<gene>
    <name evidence="4" type="ORF">RM423_13530</name>
</gene>
<keyword evidence="1" id="KW-0238">DNA-binding</keyword>
<comment type="caution">
    <text evidence="4">The sequence shown here is derived from an EMBL/GenBank/DDBJ whole genome shotgun (WGS) entry which is preliminary data.</text>
</comment>
<dbReference type="InterPro" id="IPR000551">
    <property type="entry name" value="MerR-type_HTH_dom"/>
</dbReference>
<feature type="domain" description="HTH merR-type" evidence="3">
    <location>
        <begin position="11"/>
        <end position="80"/>
    </location>
</feature>
<dbReference type="Gene3D" id="1.10.1660.10">
    <property type="match status" value="1"/>
</dbReference>
<keyword evidence="5" id="KW-1185">Reference proteome</keyword>
<dbReference type="PANTHER" id="PTHR30204:SF97">
    <property type="entry name" value="MERR FAMILY REGULATORY PROTEIN"/>
    <property type="match status" value="1"/>
</dbReference>
<dbReference type="Gene3D" id="1.10.1240.10">
    <property type="entry name" value="Methionine synthase domain"/>
    <property type="match status" value="1"/>
</dbReference>
<dbReference type="Pfam" id="PF13411">
    <property type="entry name" value="MerR_1"/>
    <property type="match status" value="1"/>
</dbReference>
<evidence type="ECO:0000313" key="5">
    <source>
        <dbReference type="Proteomes" id="UP001183176"/>
    </source>
</evidence>
<dbReference type="PROSITE" id="PS50937">
    <property type="entry name" value="HTH_MERR_2"/>
    <property type="match status" value="1"/>
</dbReference>
<organism evidence="4 5">
    <name type="scientific">Jatrophihabitans lederbergiae</name>
    <dbReference type="NCBI Taxonomy" id="3075547"/>
    <lineage>
        <taxon>Bacteria</taxon>
        <taxon>Bacillati</taxon>
        <taxon>Actinomycetota</taxon>
        <taxon>Actinomycetes</taxon>
        <taxon>Jatrophihabitantales</taxon>
        <taxon>Jatrophihabitantaceae</taxon>
        <taxon>Jatrophihabitans</taxon>
    </lineage>
</organism>
<dbReference type="PANTHER" id="PTHR30204">
    <property type="entry name" value="REDOX-CYCLING DRUG-SENSING TRANSCRIPTIONAL ACTIVATOR SOXR"/>
    <property type="match status" value="1"/>
</dbReference>
<dbReference type="RefSeq" id="WP_311423564.1">
    <property type="nucleotide sequence ID" value="NZ_JAVREH010000017.1"/>
</dbReference>
<dbReference type="InterPro" id="IPR009061">
    <property type="entry name" value="DNA-bd_dom_put_sf"/>
</dbReference>
<proteinExistence type="predicted"/>
<name>A0ABU2JBQ0_9ACTN</name>
<evidence type="ECO:0000313" key="4">
    <source>
        <dbReference type="EMBL" id="MDT0262413.1"/>
    </source>
</evidence>
<dbReference type="EMBL" id="JAVREH010000017">
    <property type="protein sequence ID" value="MDT0262413.1"/>
    <property type="molecule type" value="Genomic_DNA"/>
</dbReference>
<evidence type="ECO:0000256" key="2">
    <source>
        <dbReference type="SAM" id="MobiDB-lite"/>
    </source>
</evidence>
<sequence length="340" mass="35507">MPKEMETDSDLLSVGSAAARLGVAPATVRSWERRYGLGPAGRSSGGHRRYTAADLAVLLRMQQLFDAGLSPAAAAREALAERAGRPAGERGAEEAEGSDLTGTGNQSADGIEPAVGPRLRRRSGGPGGRVLAVPGASDQVRGLARAASRLDDDSIAGQLGDLLVHHGVAHTWDGVLRPVFRAVGHRWARSGDAIEVEHLLSEVTVEALRAYRAFLPKPAAARPVLLASGSADQHTLPLHVLAAALTERHLPARLMGGRLPGAAVGLATRRTGAVAVFVWRQLRPPADDEEGSELARLPMGRTVRAVVVGGPGWDSEVLPAGVRQAHDLSSAMQLLAPGTP</sequence>
<dbReference type="Pfam" id="PF02607">
    <property type="entry name" value="B12-binding_2"/>
    <property type="match status" value="1"/>
</dbReference>
<dbReference type="SMART" id="SM00422">
    <property type="entry name" value="HTH_MERR"/>
    <property type="match status" value="1"/>
</dbReference>
<feature type="compositionally biased region" description="Basic and acidic residues" evidence="2">
    <location>
        <begin position="80"/>
        <end position="93"/>
    </location>
</feature>
<dbReference type="SUPFAM" id="SSF46955">
    <property type="entry name" value="Putative DNA-binding domain"/>
    <property type="match status" value="1"/>
</dbReference>
<dbReference type="InterPro" id="IPR047057">
    <property type="entry name" value="MerR_fam"/>
</dbReference>
<dbReference type="InterPro" id="IPR003759">
    <property type="entry name" value="Cbl-bd_cap"/>
</dbReference>